<evidence type="ECO:0000256" key="6">
    <source>
        <dbReference type="ARBA" id="ARBA00022968"/>
    </source>
</evidence>
<evidence type="ECO:0000256" key="14">
    <source>
        <dbReference type="SAM" id="SignalP"/>
    </source>
</evidence>
<evidence type="ECO:0000256" key="1">
    <source>
        <dbReference type="ARBA" id="ARBA00004323"/>
    </source>
</evidence>
<feature type="disulfide bond" evidence="12">
    <location>
        <begin position="148"/>
        <end position="295"/>
    </location>
</feature>
<evidence type="ECO:0000313" key="15">
    <source>
        <dbReference type="EMBL" id="WZN60466.1"/>
    </source>
</evidence>
<dbReference type="GO" id="GO:0000139">
    <property type="term" value="C:Golgi membrane"/>
    <property type="evidence" value="ECO:0007669"/>
    <property type="project" value="UniProtKB-SubCell"/>
</dbReference>
<evidence type="ECO:0000256" key="7">
    <source>
        <dbReference type="ARBA" id="ARBA00022989"/>
    </source>
</evidence>
<sequence>MAFERRVILILLLLVGLRVVLYGNFHPAHTEAPVKGESATVKKADALQATKSAGSERKENKNVAEPTYMPKKKEPSWDVLNQLRLVDSGIRLVLHKRQFIFYNATLKATTLRRYLEYFDGNQTTQYVFPAGVFDHLPLEEPNWHFKTCAVVGNSGIVLLKEKGEEIDNHDAVFRLNLAPVKGFERYVGSKTYFNIVNAHNLKEILQGRRRWKSADQTSKIVMFETASHFARYHLAKPLLEKYSETNPVLLNPMFANHCHDIWIQLLKLLAKAKGREFNRKPMSGFFAAMMAIQVCEHVDLYGFDSYTSTTESNRYHYFDNVKGFTGRHSFDLAITIFKLIAKKGILTIRS</sequence>
<dbReference type="EMBL" id="CP151503">
    <property type="protein sequence ID" value="WZN60466.1"/>
    <property type="molecule type" value="Genomic_DNA"/>
</dbReference>
<keyword evidence="16" id="KW-1185">Reference proteome</keyword>
<evidence type="ECO:0000256" key="8">
    <source>
        <dbReference type="ARBA" id="ARBA00023034"/>
    </source>
</evidence>
<keyword evidence="11" id="KW-0325">Glycoprotein</keyword>
<keyword evidence="4" id="KW-0808">Transferase</keyword>
<feature type="chain" id="PRO_5043780368" evidence="14">
    <location>
        <begin position="23"/>
        <end position="350"/>
    </location>
</feature>
<keyword evidence="3 15" id="KW-0328">Glycosyltransferase</keyword>
<evidence type="ECO:0000256" key="3">
    <source>
        <dbReference type="ARBA" id="ARBA00022676"/>
    </source>
</evidence>
<dbReference type="Pfam" id="PF00777">
    <property type="entry name" value="Glyco_transf_29"/>
    <property type="match status" value="1"/>
</dbReference>
<dbReference type="CDD" id="cd19952">
    <property type="entry name" value="GT29"/>
    <property type="match status" value="1"/>
</dbReference>
<evidence type="ECO:0000256" key="13">
    <source>
        <dbReference type="SAM" id="MobiDB-lite"/>
    </source>
</evidence>
<reference evidence="15 16" key="1">
    <citation type="submission" date="2024-03" db="EMBL/GenBank/DDBJ databases">
        <title>Complete genome sequence of the green alga Chloropicon roscoffensis RCC1871.</title>
        <authorList>
            <person name="Lemieux C."/>
            <person name="Pombert J.-F."/>
            <person name="Otis C."/>
            <person name="Turmel M."/>
        </authorList>
    </citation>
    <scope>NUCLEOTIDE SEQUENCE [LARGE SCALE GENOMIC DNA]</scope>
    <source>
        <strain evidence="15 16">RCC1871</strain>
    </source>
</reference>
<evidence type="ECO:0000256" key="10">
    <source>
        <dbReference type="ARBA" id="ARBA00023157"/>
    </source>
</evidence>
<dbReference type="AlphaFoldDB" id="A0AAX4P3V9"/>
<keyword evidence="9" id="KW-0472">Membrane</keyword>
<proteinExistence type="inferred from homology"/>
<keyword evidence="6" id="KW-0735">Signal-anchor</keyword>
<dbReference type="Proteomes" id="UP001472866">
    <property type="component" value="Chromosome 03"/>
</dbReference>
<keyword evidence="5" id="KW-0812">Transmembrane</keyword>
<dbReference type="PANTHER" id="PTHR11987">
    <property type="entry name" value="ALPHA-2,8-SIALYLTRANSFERASE"/>
    <property type="match status" value="1"/>
</dbReference>
<keyword evidence="7" id="KW-1133">Transmembrane helix</keyword>
<evidence type="ECO:0000256" key="11">
    <source>
        <dbReference type="ARBA" id="ARBA00023180"/>
    </source>
</evidence>
<evidence type="ECO:0000256" key="2">
    <source>
        <dbReference type="ARBA" id="ARBA00006003"/>
    </source>
</evidence>
<dbReference type="InterPro" id="IPR012163">
    <property type="entry name" value="Sialyl_trans"/>
</dbReference>
<keyword evidence="14" id="KW-0732">Signal</keyword>
<dbReference type="PIRSF" id="PIRSF005557">
    <property type="entry name" value="Sialyl_trans"/>
    <property type="match status" value="1"/>
</dbReference>
<keyword evidence="8" id="KW-0333">Golgi apparatus</keyword>
<dbReference type="Gene3D" id="3.90.1480.20">
    <property type="entry name" value="Glycosyl transferase family 29"/>
    <property type="match status" value="1"/>
</dbReference>
<organism evidence="15 16">
    <name type="scientific">Chloropicon roscoffensis</name>
    <dbReference type="NCBI Taxonomy" id="1461544"/>
    <lineage>
        <taxon>Eukaryota</taxon>
        <taxon>Viridiplantae</taxon>
        <taxon>Chlorophyta</taxon>
        <taxon>Chloropicophyceae</taxon>
        <taxon>Chloropicales</taxon>
        <taxon>Chloropicaceae</taxon>
        <taxon>Chloropicon</taxon>
    </lineage>
</organism>
<dbReference type="PANTHER" id="PTHR11987:SF36">
    <property type="entry name" value="SIA-ALPHA-2,3-GAL-BETA-1,4-GLCNAC-R:ALPHA 2,8-SIALYLTRANSFERASE"/>
    <property type="match status" value="1"/>
</dbReference>
<dbReference type="InterPro" id="IPR038578">
    <property type="entry name" value="GT29-like_sf"/>
</dbReference>
<dbReference type="GO" id="GO:0008373">
    <property type="term" value="F:sialyltransferase activity"/>
    <property type="evidence" value="ECO:0007669"/>
    <property type="project" value="InterPro"/>
</dbReference>
<dbReference type="InterPro" id="IPR001675">
    <property type="entry name" value="Glyco_trans_29"/>
</dbReference>
<evidence type="ECO:0000256" key="5">
    <source>
        <dbReference type="ARBA" id="ARBA00022692"/>
    </source>
</evidence>
<feature type="region of interest" description="Disordered" evidence="13">
    <location>
        <begin position="49"/>
        <end position="68"/>
    </location>
</feature>
<evidence type="ECO:0000256" key="9">
    <source>
        <dbReference type="ARBA" id="ARBA00023136"/>
    </source>
</evidence>
<dbReference type="InterPro" id="IPR050943">
    <property type="entry name" value="Glycosyltr_29_Sialyltrsf"/>
</dbReference>
<evidence type="ECO:0000313" key="16">
    <source>
        <dbReference type="Proteomes" id="UP001472866"/>
    </source>
</evidence>
<feature type="signal peptide" evidence="14">
    <location>
        <begin position="1"/>
        <end position="22"/>
    </location>
</feature>
<evidence type="ECO:0000256" key="12">
    <source>
        <dbReference type="PIRSR" id="PIRSR005557-2"/>
    </source>
</evidence>
<keyword evidence="10" id="KW-1015">Disulfide bond</keyword>
<name>A0AAX4P3V9_9CHLO</name>
<comment type="subcellular location">
    <subcellularLocation>
        <location evidence="1">Golgi apparatus membrane</location>
        <topology evidence="1">Single-pass type II membrane protein</topology>
    </subcellularLocation>
</comment>
<accession>A0AAX4P3V9</accession>
<comment type="similarity">
    <text evidence="2">Belongs to the glycosyltransferase 29 family.</text>
</comment>
<protein>
    <submittedName>
        <fullName evidence="15">Sialyltransferase</fullName>
    </submittedName>
</protein>
<evidence type="ECO:0000256" key="4">
    <source>
        <dbReference type="ARBA" id="ARBA00022679"/>
    </source>
</evidence>
<gene>
    <name evidence="15" type="ORF">HKI87_03g19960</name>
</gene>